<dbReference type="Proteomes" id="UP000320390">
    <property type="component" value="Chromosome"/>
</dbReference>
<name>A0A518EMG6_9BACT</name>
<evidence type="ECO:0000313" key="2">
    <source>
        <dbReference type="EMBL" id="QDV05284.1"/>
    </source>
</evidence>
<gene>
    <name evidence="2" type="ORF">Poly30_07800</name>
</gene>
<dbReference type="SUPFAM" id="SSF81606">
    <property type="entry name" value="PP2C-like"/>
    <property type="match status" value="1"/>
</dbReference>
<feature type="domain" description="PPM-type phosphatase" evidence="1">
    <location>
        <begin position="36"/>
        <end position="258"/>
    </location>
</feature>
<evidence type="ECO:0000259" key="1">
    <source>
        <dbReference type="SMART" id="SM00331"/>
    </source>
</evidence>
<organism evidence="2 3">
    <name type="scientific">Saltatorellus ferox</name>
    <dbReference type="NCBI Taxonomy" id="2528018"/>
    <lineage>
        <taxon>Bacteria</taxon>
        <taxon>Pseudomonadati</taxon>
        <taxon>Planctomycetota</taxon>
        <taxon>Planctomycetia</taxon>
        <taxon>Planctomycetia incertae sedis</taxon>
        <taxon>Saltatorellus</taxon>
    </lineage>
</organism>
<proteinExistence type="predicted"/>
<dbReference type="RefSeq" id="WP_145194699.1">
    <property type="nucleotide sequence ID" value="NZ_CP036434.1"/>
</dbReference>
<sequence>MNDPSTPSIALFGPSHVKPGEIAVKTVADGSACAISVGTDLAIKRKKPEAAPNEDALYLFDDGDIAIQIVADGHYGVEASRAFVASLGEIYDHAGPGLEPIQAFGKMAQAWRGRASLGKSRSTILMAALDRAAGRIQGFSIGDSALFLVGPGDSVQRLDSPSRHYAAPWDLYSLGVPPSSYFDAAVARGQVLIACTDGVTECHYGHPELSIQPEDIGEMVARVGADVEALARGLGRMALNGVRDQPGGEDNFAITVSIA</sequence>
<dbReference type="InterPro" id="IPR001932">
    <property type="entry name" value="PPM-type_phosphatase-like_dom"/>
</dbReference>
<keyword evidence="3" id="KW-1185">Reference proteome</keyword>
<dbReference type="Pfam" id="PF13672">
    <property type="entry name" value="PP2C_2"/>
    <property type="match status" value="1"/>
</dbReference>
<dbReference type="Gene3D" id="3.60.40.10">
    <property type="entry name" value="PPM-type phosphatase domain"/>
    <property type="match status" value="1"/>
</dbReference>
<evidence type="ECO:0000313" key="3">
    <source>
        <dbReference type="Proteomes" id="UP000320390"/>
    </source>
</evidence>
<protein>
    <recommendedName>
        <fullName evidence="1">PPM-type phosphatase domain-containing protein</fullName>
    </recommendedName>
</protein>
<dbReference type="InterPro" id="IPR036457">
    <property type="entry name" value="PPM-type-like_dom_sf"/>
</dbReference>
<accession>A0A518EMG6</accession>
<reference evidence="2 3" key="1">
    <citation type="submission" date="2019-02" db="EMBL/GenBank/DDBJ databases">
        <title>Deep-cultivation of Planctomycetes and their phenomic and genomic characterization uncovers novel biology.</title>
        <authorList>
            <person name="Wiegand S."/>
            <person name="Jogler M."/>
            <person name="Boedeker C."/>
            <person name="Pinto D."/>
            <person name="Vollmers J."/>
            <person name="Rivas-Marin E."/>
            <person name="Kohn T."/>
            <person name="Peeters S.H."/>
            <person name="Heuer A."/>
            <person name="Rast P."/>
            <person name="Oberbeckmann S."/>
            <person name="Bunk B."/>
            <person name="Jeske O."/>
            <person name="Meyerdierks A."/>
            <person name="Storesund J.E."/>
            <person name="Kallscheuer N."/>
            <person name="Luecker S."/>
            <person name="Lage O.M."/>
            <person name="Pohl T."/>
            <person name="Merkel B.J."/>
            <person name="Hornburger P."/>
            <person name="Mueller R.-W."/>
            <person name="Bruemmer F."/>
            <person name="Labrenz M."/>
            <person name="Spormann A.M."/>
            <person name="Op den Camp H."/>
            <person name="Overmann J."/>
            <person name="Amann R."/>
            <person name="Jetten M.S.M."/>
            <person name="Mascher T."/>
            <person name="Medema M.H."/>
            <person name="Devos D.P."/>
            <person name="Kaster A.-K."/>
            <person name="Ovreas L."/>
            <person name="Rohde M."/>
            <person name="Galperin M.Y."/>
            <person name="Jogler C."/>
        </authorList>
    </citation>
    <scope>NUCLEOTIDE SEQUENCE [LARGE SCALE GENOMIC DNA]</scope>
    <source>
        <strain evidence="2 3">Poly30</strain>
    </source>
</reference>
<dbReference type="SMART" id="SM00331">
    <property type="entry name" value="PP2C_SIG"/>
    <property type="match status" value="1"/>
</dbReference>
<dbReference type="EMBL" id="CP036434">
    <property type="protein sequence ID" value="QDV05284.1"/>
    <property type="molecule type" value="Genomic_DNA"/>
</dbReference>
<dbReference type="AlphaFoldDB" id="A0A518EMG6"/>